<dbReference type="InterPro" id="IPR004099">
    <property type="entry name" value="Pyr_nucl-diS_OxRdtase_dimer"/>
</dbReference>
<keyword evidence="9" id="KW-0547">Nucleotide-binding</keyword>
<comment type="cofactor">
    <cofactor evidence="9">
        <name>FAD</name>
        <dbReference type="ChEBI" id="CHEBI:57692"/>
    </cofactor>
    <text evidence="9">Binds 1 FAD per subunit.</text>
</comment>
<dbReference type="PRINTS" id="PR00411">
    <property type="entry name" value="PNDRDTASEI"/>
</dbReference>
<feature type="binding site" evidence="9">
    <location>
        <position position="58"/>
    </location>
    <ligand>
        <name>FAD</name>
        <dbReference type="ChEBI" id="CHEBI:57692"/>
    </ligand>
</feature>
<evidence type="ECO:0000256" key="5">
    <source>
        <dbReference type="ARBA" id="ARBA00023002"/>
    </source>
</evidence>
<evidence type="ECO:0000259" key="12">
    <source>
        <dbReference type="Pfam" id="PF02852"/>
    </source>
</evidence>
<evidence type="ECO:0000313" key="15">
    <source>
        <dbReference type="Proteomes" id="UP000235739"/>
    </source>
</evidence>
<evidence type="ECO:0000256" key="11">
    <source>
        <dbReference type="RuleBase" id="RU003691"/>
    </source>
</evidence>
<dbReference type="Pfam" id="PF07992">
    <property type="entry name" value="Pyr_redox_2"/>
    <property type="match status" value="1"/>
</dbReference>
<reference evidence="14 15" key="1">
    <citation type="journal article" date="2017" name="Elife">
        <title>Extensive horizontal gene transfer in cheese-associated bacteria.</title>
        <authorList>
            <person name="Bonham K.S."/>
            <person name="Wolfe B.E."/>
            <person name="Dutton R.J."/>
        </authorList>
    </citation>
    <scope>NUCLEOTIDE SEQUENCE [LARGE SCALE GENOMIC DNA]</scope>
    <source>
        <strain evidence="14 15">JB182</strain>
    </source>
</reference>
<sequence length="460" mass="48227">MGSASADEKLDVIVIGWGKGGKTLAGTLARAGQRVAVIEQSSQMYGGTCINVGCVPTKALIHDAESRHGAGYDQQAFQEAVQRRDKLTAMMRAKNFSMLDDLESVLVVNGKAAFTGPRSIKVTAGSEELELSAGKIIINTGALPAIPDIEGAQIGGRVHDSTTIQHAQLPKALAVVGGGYVGIEFASMFAQFGSKVTVLDRGSRALSKEDPDVAREVESCLEDTGAVIISSASVHSISQDKQGATVSYERQGEVHQLQADAVLIALGRVPNTAGLGLEAAGVQTGSRGEVAVDEFLATNIEGIYALGDANGGPQFTYVSLDDHRVVASQLLGDGSRSTNDRVAVPFTIFTTPPLARVGLSEEQAAHQGIQTRIAVKKVSEIAAMPRPKIVGDPRGIIKFVVDARSDLILGAALMHVDSQEVINLVALAMRMGLTASALRDQIFTHPSSTEALNEVLGLLG</sequence>
<dbReference type="GO" id="GO:0016668">
    <property type="term" value="F:oxidoreductase activity, acting on a sulfur group of donors, NAD(P) as acceptor"/>
    <property type="evidence" value="ECO:0007669"/>
    <property type="project" value="InterPro"/>
</dbReference>
<organism evidence="14 15">
    <name type="scientific">Glutamicibacter arilaitensis</name>
    <dbReference type="NCBI Taxonomy" id="256701"/>
    <lineage>
        <taxon>Bacteria</taxon>
        <taxon>Bacillati</taxon>
        <taxon>Actinomycetota</taxon>
        <taxon>Actinomycetes</taxon>
        <taxon>Micrococcales</taxon>
        <taxon>Micrococcaceae</taxon>
        <taxon>Glutamicibacter</taxon>
    </lineage>
</organism>
<feature type="domain" description="Pyridine nucleotide-disulphide oxidoreductase dimerisation" evidence="12">
    <location>
        <begin position="344"/>
        <end position="454"/>
    </location>
</feature>
<dbReference type="AlphaFoldDB" id="A0A2N7S067"/>
<evidence type="ECO:0000256" key="4">
    <source>
        <dbReference type="ARBA" id="ARBA00022857"/>
    </source>
</evidence>
<proteinExistence type="inferred from homology"/>
<feature type="binding site" evidence="9">
    <location>
        <begin position="177"/>
        <end position="184"/>
    </location>
    <ligand>
        <name>NAD(+)</name>
        <dbReference type="ChEBI" id="CHEBI:57540"/>
    </ligand>
</feature>
<dbReference type="SUPFAM" id="SSF51905">
    <property type="entry name" value="FAD/NAD(P)-binding domain"/>
    <property type="match status" value="1"/>
</dbReference>
<accession>A0A2N7S067</accession>
<comment type="caution">
    <text evidence="14">The sequence shown here is derived from an EMBL/GenBank/DDBJ whole genome shotgun (WGS) entry which is preliminary data.</text>
</comment>
<dbReference type="InterPro" id="IPR036188">
    <property type="entry name" value="FAD/NAD-bd_sf"/>
</dbReference>
<evidence type="ECO:0000256" key="3">
    <source>
        <dbReference type="ARBA" id="ARBA00022827"/>
    </source>
</evidence>
<evidence type="ECO:0000256" key="10">
    <source>
        <dbReference type="PIRSR" id="PIRSR000350-4"/>
    </source>
</evidence>
<evidence type="ECO:0000256" key="7">
    <source>
        <dbReference type="ARBA" id="ARBA00023284"/>
    </source>
</evidence>
<feature type="active site" description="Proton acceptor" evidence="8">
    <location>
        <position position="445"/>
    </location>
</feature>
<evidence type="ECO:0000256" key="2">
    <source>
        <dbReference type="ARBA" id="ARBA00022630"/>
    </source>
</evidence>
<dbReference type="PANTHER" id="PTHR43014">
    <property type="entry name" value="MERCURIC REDUCTASE"/>
    <property type="match status" value="1"/>
</dbReference>
<evidence type="ECO:0000256" key="9">
    <source>
        <dbReference type="PIRSR" id="PIRSR000350-3"/>
    </source>
</evidence>
<evidence type="ECO:0000256" key="6">
    <source>
        <dbReference type="ARBA" id="ARBA00023157"/>
    </source>
</evidence>
<evidence type="ECO:0000313" key="14">
    <source>
        <dbReference type="EMBL" id="PMQ19529.1"/>
    </source>
</evidence>
<keyword evidence="2 11" id="KW-0285">Flavoprotein</keyword>
<dbReference type="Gene3D" id="3.50.50.60">
    <property type="entry name" value="FAD/NAD(P)-binding domain"/>
    <property type="match status" value="2"/>
</dbReference>
<dbReference type="PIRSF" id="PIRSF000350">
    <property type="entry name" value="Mercury_reductase_MerA"/>
    <property type="match status" value="1"/>
</dbReference>
<evidence type="ECO:0000256" key="8">
    <source>
        <dbReference type="PIRSR" id="PIRSR000350-2"/>
    </source>
</evidence>
<dbReference type="Gene3D" id="3.30.390.30">
    <property type="match status" value="1"/>
</dbReference>
<dbReference type="InterPro" id="IPR012999">
    <property type="entry name" value="Pyr_OxRdtase_I_AS"/>
</dbReference>
<comment type="similarity">
    <text evidence="1 11">Belongs to the class-I pyridine nucleotide-disulfide oxidoreductase family.</text>
</comment>
<feature type="binding site" evidence="9">
    <location>
        <position position="267"/>
    </location>
    <ligand>
        <name>NAD(+)</name>
        <dbReference type="ChEBI" id="CHEBI:57540"/>
    </ligand>
</feature>
<feature type="binding site" evidence="9">
    <location>
        <position position="308"/>
    </location>
    <ligand>
        <name>FAD</name>
        <dbReference type="ChEBI" id="CHEBI:57692"/>
    </ligand>
</feature>
<dbReference type="PRINTS" id="PR00368">
    <property type="entry name" value="FADPNR"/>
</dbReference>
<dbReference type="InterPro" id="IPR001100">
    <property type="entry name" value="Pyr_nuc-diS_OxRdtase"/>
</dbReference>
<protein>
    <submittedName>
        <fullName evidence="14">Pyridine nucleotide-disulfide oxidoreductase</fullName>
    </submittedName>
</protein>
<evidence type="ECO:0000259" key="13">
    <source>
        <dbReference type="Pfam" id="PF07992"/>
    </source>
</evidence>
<dbReference type="PROSITE" id="PS00076">
    <property type="entry name" value="PYRIDINE_REDOX_1"/>
    <property type="match status" value="1"/>
</dbReference>
<keyword evidence="3 9" id="KW-0274">FAD</keyword>
<dbReference type="SUPFAM" id="SSF55424">
    <property type="entry name" value="FAD/NAD-linked reductases, dimerisation (C-terminal) domain"/>
    <property type="match status" value="1"/>
</dbReference>
<keyword evidence="4" id="KW-0521">NADP</keyword>
<dbReference type="EMBL" id="PNQX01000002">
    <property type="protein sequence ID" value="PMQ19529.1"/>
    <property type="molecule type" value="Genomic_DNA"/>
</dbReference>
<name>A0A2N7S067_9MICC</name>
<feature type="domain" description="FAD/NAD(P)-binding" evidence="13">
    <location>
        <begin position="11"/>
        <end position="319"/>
    </location>
</feature>
<evidence type="ECO:0000256" key="1">
    <source>
        <dbReference type="ARBA" id="ARBA00007532"/>
    </source>
</evidence>
<dbReference type="Pfam" id="PF02852">
    <property type="entry name" value="Pyr_redox_dim"/>
    <property type="match status" value="1"/>
</dbReference>
<dbReference type="RefSeq" id="WP_102598684.1">
    <property type="nucleotide sequence ID" value="NZ_JABUYH010000051.1"/>
</dbReference>
<dbReference type="GO" id="GO:0050660">
    <property type="term" value="F:flavin adenine dinucleotide binding"/>
    <property type="evidence" value="ECO:0007669"/>
    <property type="project" value="TreeGrafter"/>
</dbReference>
<dbReference type="Proteomes" id="UP000235739">
    <property type="component" value="Unassembled WGS sequence"/>
</dbReference>
<keyword evidence="5 11" id="KW-0560">Oxidoreductase</keyword>
<dbReference type="PANTHER" id="PTHR43014:SF4">
    <property type="entry name" value="PYRIDINE NUCLEOTIDE-DISULFIDE OXIDOREDUCTASE RCLA-RELATED"/>
    <property type="match status" value="1"/>
</dbReference>
<gene>
    <name evidence="14" type="ORF">CIK84_12700</name>
</gene>
<dbReference type="InterPro" id="IPR016156">
    <property type="entry name" value="FAD/NAD-linked_Rdtase_dimer_sf"/>
</dbReference>
<dbReference type="InterPro" id="IPR023753">
    <property type="entry name" value="FAD/NAD-binding_dom"/>
</dbReference>
<keyword evidence="7 11" id="KW-0676">Redox-active center</keyword>
<dbReference type="GO" id="GO:0003955">
    <property type="term" value="F:NAD(P)H dehydrogenase (quinone) activity"/>
    <property type="evidence" value="ECO:0007669"/>
    <property type="project" value="TreeGrafter"/>
</dbReference>
<feature type="disulfide bond" description="Redox-active" evidence="10">
    <location>
        <begin position="49"/>
        <end position="54"/>
    </location>
</feature>
<keyword evidence="6" id="KW-1015">Disulfide bond</keyword>
<keyword evidence="9" id="KW-0520">NAD</keyword>